<dbReference type="InterPro" id="IPR051228">
    <property type="entry name" value="NADPH_Oxidase/PX-Domain"/>
</dbReference>
<dbReference type="SUPFAM" id="SSF54277">
    <property type="entry name" value="CAD &amp; PB1 domains"/>
    <property type="match status" value="1"/>
</dbReference>
<evidence type="ECO:0000256" key="2">
    <source>
        <dbReference type="ARBA" id="ARBA00022737"/>
    </source>
</evidence>
<dbReference type="InterPro" id="IPR035549">
    <property type="entry name" value="Bem1/Scd2_SH3_2"/>
</dbReference>
<dbReference type="PROSITE" id="PS50195">
    <property type="entry name" value="PX"/>
    <property type="match status" value="1"/>
</dbReference>
<reference evidence="7" key="1">
    <citation type="journal article" date="2021" name="G3 (Bethesda)">
        <title>Genomic diversity, chromosomal rearrangements, and interspecies hybridization in the ogataea polymorpha species complex.</title>
        <authorList>
            <person name="Hanson S.J."/>
            <person name="Cinneide E.O."/>
            <person name="Salzberg L.I."/>
            <person name="Wolfe K.H."/>
            <person name="McGowan J."/>
            <person name="Fitzpatrick D.A."/>
            <person name="Matlin K."/>
        </authorList>
    </citation>
    <scope>NUCLEOTIDE SEQUENCE</scope>
    <source>
        <strain evidence="7">61-244</strain>
    </source>
</reference>
<gene>
    <name evidence="7" type="ORF">KL928_001064</name>
</gene>
<dbReference type="GO" id="GO:0030674">
    <property type="term" value="F:protein-macromolecule adaptor activity"/>
    <property type="evidence" value="ECO:0007669"/>
    <property type="project" value="TreeGrafter"/>
</dbReference>
<feature type="region of interest" description="Disordered" evidence="4">
    <location>
        <begin position="108"/>
        <end position="143"/>
    </location>
</feature>
<dbReference type="Gene3D" id="3.10.20.90">
    <property type="entry name" value="Phosphatidylinositol 3-kinase Catalytic Subunit, Chain A, domain 1"/>
    <property type="match status" value="1"/>
</dbReference>
<accession>A0AAN6I8D6</accession>
<dbReference type="Gene3D" id="3.30.1520.10">
    <property type="entry name" value="Phox-like domain"/>
    <property type="match status" value="1"/>
</dbReference>
<dbReference type="PANTHER" id="PTHR15706:SF2">
    <property type="entry name" value="SH3 AND PX DOMAIN-CONTAINING PROTEIN 2A"/>
    <property type="match status" value="1"/>
</dbReference>
<dbReference type="EMBL" id="JAHLUX010000002">
    <property type="protein sequence ID" value="KAG7820980.1"/>
    <property type="molecule type" value="Genomic_DNA"/>
</dbReference>
<comment type="caution">
    <text evidence="7">The sequence shown here is derived from an EMBL/GenBank/DDBJ whole genome shotgun (WGS) entry which is preliminary data.</text>
</comment>
<proteinExistence type="predicted"/>
<organism evidence="7 8">
    <name type="scientific">Pichia angusta</name>
    <name type="common">Yeast</name>
    <name type="synonym">Hansenula polymorpha</name>
    <dbReference type="NCBI Taxonomy" id="870730"/>
    <lineage>
        <taxon>Eukaryota</taxon>
        <taxon>Fungi</taxon>
        <taxon>Dikarya</taxon>
        <taxon>Ascomycota</taxon>
        <taxon>Saccharomycotina</taxon>
        <taxon>Pichiomycetes</taxon>
        <taxon>Pichiales</taxon>
        <taxon>Pichiaceae</taxon>
        <taxon>Ogataea</taxon>
    </lineage>
</organism>
<feature type="domain" description="SH3" evidence="5">
    <location>
        <begin position="45"/>
        <end position="108"/>
    </location>
</feature>
<dbReference type="CDD" id="cd11879">
    <property type="entry name" value="SH3_Bem1p_2"/>
    <property type="match status" value="1"/>
</dbReference>
<dbReference type="GO" id="GO:0035091">
    <property type="term" value="F:phosphatidylinositol binding"/>
    <property type="evidence" value="ECO:0007669"/>
    <property type="project" value="InterPro"/>
</dbReference>
<feature type="compositionally biased region" description="Low complexity" evidence="4">
    <location>
        <begin position="116"/>
        <end position="125"/>
    </location>
</feature>
<dbReference type="GO" id="GO:0000747">
    <property type="term" value="P:conjugation with cellular fusion"/>
    <property type="evidence" value="ECO:0007669"/>
    <property type="project" value="TreeGrafter"/>
</dbReference>
<feature type="region of interest" description="Disordered" evidence="4">
    <location>
        <begin position="403"/>
        <end position="483"/>
    </location>
</feature>
<dbReference type="Gene3D" id="2.30.30.40">
    <property type="entry name" value="SH3 Domains"/>
    <property type="match status" value="2"/>
</dbReference>
<dbReference type="SUPFAM" id="SSF64268">
    <property type="entry name" value="PX domain"/>
    <property type="match status" value="1"/>
</dbReference>
<sequence>MSGFFKRSSKDRKDKASVSRVSSTSSTVSMNAGLGSSRLSNSLNAPTKVIQAMSSYVAQVPGELSFKSGDFFYVNQQVDHNDIYVEAHDPVRNIKGRVPASHFKFFDKTHKPTGESPSSSASASPMVSGNNFSPTTSVKKKVSPQPSLYGRLLYDFKAERQDELDVSAGDSIIICAHHEYEWFIGKFFDKIGEPGLVPVSYVQLFDITSKVPYSGSAKDIIDRERIPTIEEWKAIKNRHKASARSVGMAAQRTELSRASSTNRSRATESTPAYAIDVNIESFSCTNGKYWYLVRVIFNNGAVRSLCRYYEDFFNFHQNVLSTWPKEGGKFDTKDKRDRIIPFIPGPLMEVSESLCHKRLVDLDVYLKGLIQLPDYISKSVLVNSFFEILDGDQEFNNTEGIQKIPIQPLRSPPNMIILNKTDSSEGHPHHSTRNSQYQQDRLSHYERTNSNNRSNSIQMQQQQQQRRMSSVSSSSSSMRVISNPANNGIHYISNGSLNTPSEQASDSVNKIKLKFYYKDDIFAIVVPENIALTNLRKLIVPRIDEFNEPNADQKLKLVPKNTNNANQSGFHPEDVISSDSELWSSPNFCDKGKFLVVL</sequence>
<evidence type="ECO:0000259" key="5">
    <source>
        <dbReference type="PROSITE" id="PS50002"/>
    </source>
</evidence>
<protein>
    <recommendedName>
        <fullName evidence="9">Bud emergence protein 1</fullName>
    </recommendedName>
</protein>
<dbReference type="RefSeq" id="XP_043061523.1">
    <property type="nucleotide sequence ID" value="XM_043201388.1"/>
</dbReference>
<dbReference type="Pfam" id="PF00018">
    <property type="entry name" value="SH3_1"/>
    <property type="match status" value="1"/>
</dbReference>
<evidence type="ECO:0000313" key="8">
    <source>
        <dbReference type="Proteomes" id="UP001196530"/>
    </source>
</evidence>
<feature type="compositionally biased region" description="Low complexity" evidence="4">
    <location>
        <begin position="449"/>
        <end position="483"/>
    </location>
</feature>
<dbReference type="GO" id="GO:0043332">
    <property type="term" value="C:mating projection tip"/>
    <property type="evidence" value="ECO:0007669"/>
    <property type="project" value="TreeGrafter"/>
</dbReference>
<feature type="compositionally biased region" description="Polar residues" evidence="4">
    <location>
        <begin position="127"/>
        <end position="137"/>
    </location>
</feature>
<dbReference type="InterPro" id="IPR035550">
    <property type="entry name" value="Bem1/Scd2_PX"/>
</dbReference>
<dbReference type="InterPro" id="IPR036028">
    <property type="entry name" value="SH3-like_dom_sf"/>
</dbReference>
<dbReference type="GO" id="GO:0005737">
    <property type="term" value="C:cytoplasm"/>
    <property type="evidence" value="ECO:0007669"/>
    <property type="project" value="TreeGrafter"/>
</dbReference>
<dbReference type="Pfam" id="PF00787">
    <property type="entry name" value="PX"/>
    <property type="match status" value="1"/>
</dbReference>
<evidence type="ECO:0000256" key="1">
    <source>
        <dbReference type="ARBA" id="ARBA00022443"/>
    </source>
</evidence>
<feature type="region of interest" description="Disordered" evidence="4">
    <location>
        <begin position="1"/>
        <end position="41"/>
    </location>
</feature>
<dbReference type="Proteomes" id="UP001196530">
    <property type="component" value="Unassembled WGS sequence"/>
</dbReference>
<keyword evidence="1 3" id="KW-0728">SH3 domain</keyword>
<feature type="domain" description="SH3" evidence="5">
    <location>
        <begin position="145"/>
        <end position="207"/>
    </location>
</feature>
<evidence type="ECO:0000259" key="6">
    <source>
        <dbReference type="PROSITE" id="PS50195"/>
    </source>
</evidence>
<evidence type="ECO:0000313" key="7">
    <source>
        <dbReference type="EMBL" id="KAG7820980.1"/>
    </source>
</evidence>
<evidence type="ECO:0008006" key="9">
    <source>
        <dbReference type="Google" id="ProtNLM"/>
    </source>
</evidence>
<dbReference type="SMART" id="SM00312">
    <property type="entry name" value="PX"/>
    <property type="match status" value="1"/>
</dbReference>
<dbReference type="CDD" id="cd06890">
    <property type="entry name" value="PX_Bem1p"/>
    <property type="match status" value="1"/>
</dbReference>
<dbReference type="AlphaFoldDB" id="A0AAN6I8D6"/>
<dbReference type="PROSITE" id="PS50002">
    <property type="entry name" value="SH3"/>
    <property type="match status" value="2"/>
</dbReference>
<feature type="domain" description="PX" evidence="6">
    <location>
        <begin position="251"/>
        <end position="393"/>
    </location>
</feature>
<dbReference type="InterPro" id="IPR036871">
    <property type="entry name" value="PX_dom_sf"/>
</dbReference>
<dbReference type="InterPro" id="IPR001452">
    <property type="entry name" value="SH3_domain"/>
</dbReference>
<dbReference type="GeneID" id="66125115"/>
<dbReference type="PANTHER" id="PTHR15706">
    <property type="entry name" value="SH3 MULTIPLE DOMAIN"/>
    <property type="match status" value="1"/>
</dbReference>
<evidence type="ECO:0000256" key="4">
    <source>
        <dbReference type="SAM" id="MobiDB-lite"/>
    </source>
</evidence>
<dbReference type="SUPFAM" id="SSF50044">
    <property type="entry name" value="SH3-domain"/>
    <property type="match status" value="2"/>
</dbReference>
<evidence type="ECO:0000256" key="3">
    <source>
        <dbReference type="PROSITE-ProRule" id="PRU00192"/>
    </source>
</evidence>
<name>A0AAN6I8D6_PICAN</name>
<dbReference type="Pfam" id="PF07653">
    <property type="entry name" value="SH3_2"/>
    <property type="match status" value="1"/>
</dbReference>
<feature type="compositionally biased region" description="Low complexity" evidence="4">
    <location>
        <begin position="18"/>
        <end position="41"/>
    </location>
</feature>
<keyword evidence="2" id="KW-0677">Repeat</keyword>
<dbReference type="SMART" id="SM00326">
    <property type="entry name" value="SH3"/>
    <property type="match status" value="2"/>
</dbReference>
<dbReference type="InterPro" id="IPR001683">
    <property type="entry name" value="PX_dom"/>
</dbReference>